<feature type="compositionally biased region" description="Polar residues" evidence="1">
    <location>
        <begin position="44"/>
        <end position="67"/>
    </location>
</feature>
<dbReference type="RefSeq" id="WP_344807131.1">
    <property type="nucleotide sequence ID" value="NZ_BAABBO010000011.1"/>
</dbReference>
<proteinExistence type="predicted"/>
<protein>
    <submittedName>
        <fullName evidence="2">Uncharacterized protein</fullName>
    </submittedName>
</protein>
<gene>
    <name evidence="2" type="ORF">GCM10022278_26550</name>
</gene>
<reference evidence="3" key="1">
    <citation type="journal article" date="2019" name="Int. J. Syst. Evol. Microbiol.">
        <title>The Global Catalogue of Microorganisms (GCM) 10K type strain sequencing project: providing services to taxonomists for standard genome sequencing and annotation.</title>
        <authorList>
            <consortium name="The Broad Institute Genomics Platform"/>
            <consortium name="The Broad Institute Genome Sequencing Center for Infectious Disease"/>
            <person name="Wu L."/>
            <person name="Ma J."/>
        </authorList>
    </citation>
    <scope>NUCLEOTIDE SEQUENCE [LARGE SCALE GENOMIC DNA]</scope>
    <source>
        <strain evidence="3">JCM 17555</strain>
    </source>
</reference>
<sequence>MRKPSYTMLLATTMTVTVLATYFWLDQWRGSTTGPVELTADSAGPSSGSSNIESRPPASSNVASNDQPAPAGSAEAKVTVDVEPDYEAMHDELAQQLAESLPALSAQYAEANRYPPGSQPIRSAADLAQYQPNRSTDVSAPFPGDVPGDEVGLSLQLDRYQYFQGDRIAVAATLNPSSANSLTAAEVVFVLKDIDGNVLLTQPAQPDVSGDGGLSSSDRGTLASAVIVPPPGTATGELFVEALARFSTSAGTGERSASLIAPLRYDAAVAELSAVLPSHVEGPELVVPLQFVVRQPGYYFVEANLYSRQSNAPLLHLQSEGRLELPGGLQSLRAHIAALKAGGDEGPYLLKDFKIERAAEAGETADLPGSAPQQQYAVEGFSFSSYTDTPYEDPLAEERAEFLEKLGTL</sequence>
<evidence type="ECO:0000313" key="3">
    <source>
        <dbReference type="Proteomes" id="UP001501337"/>
    </source>
</evidence>
<evidence type="ECO:0000313" key="2">
    <source>
        <dbReference type="EMBL" id="GAA3967476.1"/>
    </source>
</evidence>
<comment type="caution">
    <text evidence="2">The sequence shown here is derived from an EMBL/GenBank/DDBJ whole genome shotgun (WGS) entry which is preliminary data.</text>
</comment>
<accession>A0ABP7PL41</accession>
<keyword evidence="3" id="KW-1185">Reference proteome</keyword>
<dbReference type="EMBL" id="BAABBO010000011">
    <property type="protein sequence ID" value="GAA3967476.1"/>
    <property type="molecule type" value="Genomic_DNA"/>
</dbReference>
<evidence type="ECO:0000256" key="1">
    <source>
        <dbReference type="SAM" id="MobiDB-lite"/>
    </source>
</evidence>
<name>A0ABP7PL41_9GAMM</name>
<feature type="region of interest" description="Disordered" evidence="1">
    <location>
        <begin position="36"/>
        <end position="76"/>
    </location>
</feature>
<organism evidence="2 3">
    <name type="scientific">Allohahella marinimesophila</name>
    <dbReference type="NCBI Taxonomy" id="1054972"/>
    <lineage>
        <taxon>Bacteria</taxon>
        <taxon>Pseudomonadati</taxon>
        <taxon>Pseudomonadota</taxon>
        <taxon>Gammaproteobacteria</taxon>
        <taxon>Oceanospirillales</taxon>
        <taxon>Hahellaceae</taxon>
        <taxon>Allohahella</taxon>
    </lineage>
</organism>
<dbReference type="Proteomes" id="UP001501337">
    <property type="component" value="Unassembled WGS sequence"/>
</dbReference>